<dbReference type="Gene3D" id="3.90.1150.30">
    <property type="match status" value="1"/>
</dbReference>
<gene>
    <name evidence="1" type="ORF">HK18_03995</name>
</gene>
<protein>
    <recommendedName>
        <fullName evidence="3">MmcQ protein</fullName>
    </recommendedName>
</protein>
<dbReference type="PANTHER" id="PTHR35145">
    <property type="entry name" value="CYTOPLASMIC PROTEIN-RELATED"/>
    <property type="match status" value="1"/>
</dbReference>
<evidence type="ECO:0000313" key="1">
    <source>
        <dbReference type="EMBL" id="OUI79079.1"/>
    </source>
</evidence>
<comment type="caution">
    <text evidence="1">The sequence shown here is derived from an EMBL/GenBank/DDBJ whole genome shotgun (WGS) entry which is preliminary data.</text>
</comment>
<evidence type="ECO:0008006" key="3">
    <source>
        <dbReference type="Google" id="ProtNLM"/>
    </source>
</evidence>
<sequence length="117" mass="13738">MDRQGLFKYAAMHLKTVPDYPWKKFPNYAILRHAQNRKWYGLVMDVAADRLGLKAAQRLDILNVKVHPEASYFLQQKSGIFPAYHMNREHWISILLDSDLSNKEIFSLLNQSFDLTK</sequence>
<dbReference type="AlphaFoldDB" id="A0A251ZWP9"/>
<dbReference type="RefSeq" id="WP_040364006.1">
    <property type="nucleotide sequence ID" value="NZ_JOPB01000002.1"/>
</dbReference>
<name>A0A251ZWP9_9PROT</name>
<dbReference type="InterPro" id="IPR058532">
    <property type="entry name" value="YjbR/MT2646/Rv2570-like"/>
</dbReference>
<dbReference type="PANTHER" id="PTHR35145:SF1">
    <property type="entry name" value="CYTOPLASMIC PROTEIN"/>
    <property type="match status" value="1"/>
</dbReference>
<evidence type="ECO:0000313" key="2">
    <source>
        <dbReference type="Proteomes" id="UP000194946"/>
    </source>
</evidence>
<dbReference type="InterPro" id="IPR007351">
    <property type="entry name" value="YjbR"/>
</dbReference>
<organism evidence="1 2">
    <name type="scientific">Commensalibacter intestini</name>
    <dbReference type="NCBI Taxonomy" id="479936"/>
    <lineage>
        <taxon>Bacteria</taxon>
        <taxon>Pseudomonadati</taxon>
        <taxon>Pseudomonadota</taxon>
        <taxon>Alphaproteobacteria</taxon>
        <taxon>Acetobacterales</taxon>
        <taxon>Acetobacteraceae</taxon>
    </lineage>
</organism>
<proteinExistence type="predicted"/>
<dbReference type="Proteomes" id="UP000194946">
    <property type="component" value="Unassembled WGS sequence"/>
</dbReference>
<dbReference type="Pfam" id="PF04237">
    <property type="entry name" value="YjbR"/>
    <property type="match status" value="1"/>
</dbReference>
<dbReference type="EMBL" id="JOPB01000002">
    <property type="protein sequence ID" value="OUI79079.1"/>
    <property type="molecule type" value="Genomic_DNA"/>
</dbReference>
<dbReference type="InterPro" id="IPR038056">
    <property type="entry name" value="YjbR-like_sf"/>
</dbReference>
<reference evidence="2" key="1">
    <citation type="submission" date="2014-06" db="EMBL/GenBank/DDBJ databases">
        <authorList>
            <person name="Winans N.J."/>
            <person name="Newell P.D."/>
            <person name="Douglas A.E."/>
        </authorList>
    </citation>
    <scope>NUCLEOTIDE SEQUENCE [LARGE SCALE GENOMIC DNA]</scope>
    <source>
        <strain evidence="2">DmL_052</strain>
    </source>
</reference>
<accession>A0A251ZWP9</accession>
<keyword evidence="2" id="KW-1185">Reference proteome</keyword>
<dbReference type="SUPFAM" id="SSF142906">
    <property type="entry name" value="YjbR-like"/>
    <property type="match status" value="1"/>
</dbReference>